<dbReference type="AlphaFoldDB" id="A0A6C0IMC6"/>
<dbReference type="InterPro" id="IPR043929">
    <property type="entry name" value="DUF5755"/>
</dbReference>
<protein>
    <submittedName>
        <fullName evidence="2">Uncharacterized protein</fullName>
    </submittedName>
</protein>
<keyword evidence="1" id="KW-0472">Membrane</keyword>
<keyword evidence="1" id="KW-1133">Transmembrane helix</keyword>
<evidence type="ECO:0000256" key="1">
    <source>
        <dbReference type="SAM" id="Phobius"/>
    </source>
</evidence>
<reference evidence="2" key="1">
    <citation type="journal article" date="2020" name="Nature">
        <title>Giant virus diversity and host interactions through global metagenomics.</title>
        <authorList>
            <person name="Schulz F."/>
            <person name="Roux S."/>
            <person name="Paez-Espino D."/>
            <person name="Jungbluth S."/>
            <person name="Walsh D.A."/>
            <person name="Denef V.J."/>
            <person name="McMahon K.D."/>
            <person name="Konstantinidis K.T."/>
            <person name="Eloe-Fadrosh E.A."/>
            <person name="Kyrpides N.C."/>
            <person name="Woyke T."/>
        </authorList>
    </citation>
    <scope>NUCLEOTIDE SEQUENCE</scope>
    <source>
        <strain evidence="2">GVMAG-M-3300023210-19</strain>
    </source>
</reference>
<dbReference type="Pfam" id="PF19059">
    <property type="entry name" value="DUF5755"/>
    <property type="match status" value="1"/>
</dbReference>
<dbReference type="EMBL" id="MN740199">
    <property type="protein sequence ID" value="QHT93037.1"/>
    <property type="molecule type" value="Genomic_DNA"/>
</dbReference>
<keyword evidence="1" id="KW-0812">Transmembrane</keyword>
<name>A0A6C0IMC6_9ZZZZ</name>
<sequence length="203" mass="22711">MPKKCTSPGVICIENVTLLFIVIIIAIIGYLLYQVYNPAMKTSDTILVKPTKIIQDIQMPIMDDAGDTMNDPYAPPLKRNQYLQPTMGGDVRGLPINIKTRATGHDYQQMGILTKQGGNNENLILPLMGRRIMTGRDRWQYYTMSNTGFVNTKLPISVNGKSCSGEYGCDIMNNGDVVYAEGYNDTFNATIYENSTLNYIPYL</sequence>
<accession>A0A6C0IMC6</accession>
<feature type="transmembrane region" description="Helical" evidence="1">
    <location>
        <begin position="12"/>
        <end position="33"/>
    </location>
</feature>
<organism evidence="2">
    <name type="scientific">viral metagenome</name>
    <dbReference type="NCBI Taxonomy" id="1070528"/>
    <lineage>
        <taxon>unclassified sequences</taxon>
        <taxon>metagenomes</taxon>
        <taxon>organismal metagenomes</taxon>
    </lineage>
</organism>
<evidence type="ECO:0000313" key="2">
    <source>
        <dbReference type="EMBL" id="QHT93037.1"/>
    </source>
</evidence>
<proteinExistence type="predicted"/>